<dbReference type="InterPro" id="IPR050367">
    <property type="entry name" value="APC_superfamily"/>
</dbReference>
<dbReference type="OrthoDB" id="200332at2157"/>
<dbReference type="PANTHER" id="PTHR42770">
    <property type="entry name" value="AMINO ACID TRANSPORTER-RELATED"/>
    <property type="match status" value="1"/>
</dbReference>
<feature type="transmembrane region" description="Helical" evidence="7">
    <location>
        <begin position="49"/>
        <end position="69"/>
    </location>
</feature>
<proteinExistence type="predicted"/>
<protein>
    <submittedName>
        <fullName evidence="8">Amino acid transporter</fullName>
    </submittedName>
</protein>
<reference evidence="8 9" key="1">
    <citation type="submission" date="2018-07" db="EMBL/GenBank/DDBJ databases">
        <title>Genome sequences of Haloplanus salinus JCM 18368T.</title>
        <authorList>
            <person name="Kim Y.B."/>
            <person name="Roh S.W."/>
        </authorList>
    </citation>
    <scope>NUCLEOTIDE SEQUENCE [LARGE SCALE GENOMIC DNA]</scope>
    <source>
        <strain evidence="8 9">JCM 18368</strain>
    </source>
</reference>
<keyword evidence="3 7" id="KW-0812">Transmembrane</keyword>
<gene>
    <name evidence="8" type="ORF">DU504_01675</name>
</gene>
<name>A0A368N976_9EURY</name>
<dbReference type="EMBL" id="QPHM01000001">
    <property type="protein sequence ID" value="RCU46121.1"/>
    <property type="molecule type" value="Genomic_DNA"/>
</dbReference>
<feature type="region of interest" description="Disordered" evidence="6">
    <location>
        <begin position="719"/>
        <end position="742"/>
    </location>
</feature>
<evidence type="ECO:0000256" key="6">
    <source>
        <dbReference type="SAM" id="MobiDB-lite"/>
    </source>
</evidence>
<dbReference type="Pfam" id="PF13520">
    <property type="entry name" value="AA_permease_2"/>
    <property type="match status" value="1"/>
</dbReference>
<evidence type="ECO:0000313" key="9">
    <source>
        <dbReference type="Proteomes" id="UP000252189"/>
    </source>
</evidence>
<organism evidence="8 9">
    <name type="scientific">Haloplanus salinus</name>
    <dbReference type="NCBI Taxonomy" id="1126245"/>
    <lineage>
        <taxon>Archaea</taxon>
        <taxon>Methanobacteriati</taxon>
        <taxon>Methanobacteriota</taxon>
        <taxon>Stenosarchaea group</taxon>
        <taxon>Halobacteria</taxon>
        <taxon>Halobacteriales</taxon>
        <taxon>Haloferacaceae</taxon>
        <taxon>Haloplanus</taxon>
    </lineage>
</organism>
<feature type="transmembrane region" description="Helical" evidence="7">
    <location>
        <begin position="191"/>
        <end position="208"/>
    </location>
</feature>
<dbReference type="SUPFAM" id="SSF52402">
    <property type="entry name" value="Adenine nucleotide alpha hydrolases-like"/>
    <property type="match status" value="1"/>
</dbReference>
<feature type="region of interest" description="Disordered" evidence="6">
    <location>
        <begin position="1"/>
        <end position="38"/>
    </location>
</feature>
<evidence type="ECO:0000256" key="3">
    <source>
        <dbReference type="ARBA" id="ARBA00022692"/>
    </source>
</evidence>
<feature type="compositionally biased region" description="Low complexity" evidence="6">
    <location>
        <begin position="722"/>
        <end position="742"/>
    </location>
</feature>
<evidence type="ECO:0000256" key="2">
    <source>
        <dbReference type="ARBA" id="ARBA00022475"/>
    </source>
</evidence>
<keyword evidence="4 7" id="KW-1133">Transmembrane helix</keyword>
<feature type="transmembrane region" description="Helical" evidence="7">
    <location>
        <begin position="228"/>
        <end position="252"/>
    </location>
</feature>
<feature type="transmembrane region" description="Helical" evidence="7">
    <location>
        <begin position="420"/>
        <end position="440"/>
    </location>
</feature>
<feature type="transmembrane region" description="Helical" evidence="7">
    <location>
        <begin position="264"/>
        <end position="288"/>
    </location>
</feature>
<dbReference type="Proteomes" id="UP000252189">
    <property type="component" value="Unassembled WGS sequence"/>
</dbReference>
<dbReference type="Gene3D" id="1.20.1740.10">
    <property type="entry name" value="Amino acid/polyamine transporter I"/>
    <property type="match status" value="1"/>
</dbReference>
<evidence type="ECO:0000256" key="7">
    <source>
        <dbReference type="SAM" id="Phobius"/>
    </source>
</evidence>
<feature type="transmembrane region" description="Helical" evidence="7">
    <location>
        <begin position="161"/>
        <end position="179"/>
    </location>
</feature>
<evidence type="ECO:0000256" key="5">
    <source>
        <dbReference type="ARBA" id="ARBA00023136"/>
    </source>
</evidence>
<dbReference type="InterPro" id="IPR002293">
    <property type="entry name" value="AA/rel_permease1"/>
</dbReference>
<accession>A0A368N976</accession>
<dbReference type="AlphaFoldDB" id="A0A368N976"/>
<dbReference type="GO" id="GO:0005886">
    <property type="term" value="C:plasma membrane"/>
    <property type="evidence" value="ECO:0007669"/>
    <property type="project" value="UniProtKB-SubCell"/>
</dbReference>
<dbReference type="GO" id="GO:0022857">
    <property type="term" value="F:transmembrane transporter activity"/>
    <property type="evidence" value="ECO:0007669"/>
    <property type="project" value="InterPro"/>
</dbReference>
<comment type="caution">
    <text evidence="8">The sequence shown here is derived from an EMBL/GenBank/DDBJ whole genome shotgun (WGS) entry which is preliminary data.</text>
</comment>
<feature type="transmembrane region" description="Helical" evidence="7">
    <location>
        <begin position="75"/>
        <end position="94"/>
    </location>
</feature>
<dbReference type="Gene3D" id="3.40.50.12370">
    <property type="match status" value="1"/>
</dbReference>
<keyword evidence="2" id="KW-1003">Cell membrane</keyword>
<sequence length="742" mass="76468">MGTEHGGANVNRRGEAPEAVVGPDATTEETSVTEEGTELERTIGLSGGLAIGVGTMIGAGIFVFPGLAAGRAGPAAAGSFAIGAVVALLVALPASELATAMPKSGGGYYYISRALGALPGAVVGISIWLGLVFATAFYLVGFGNYAAAVLAEAGVPVGGTVVVPLALLFGVLLTGLNLFGTENAAKLQNYVVGLLLAILVLFLGYGGLDALGVFGAASTPERFMPFGALSMFTTAALVFTSYLGFAQVATVAGDIKRPGRNLPLAMVGSVLVVGTLYVATIFVATSAFGSAALSDFGETAVVEVARAFAGRAGAVAILLAGLLATISSANASILSTSRAVFAVSKDALLPKPASHMNLRYGTPHVALAMAGGPTLVLVALGEVEVLAEVASFLHLIMYGLICVALLTIRRDEPEWYDPNFRVPLYPLVAVPGAVASFGLIAFMQPLSQVVGVAIMLATAGWYKYYASDVSLKGMLYMADLSIREPPRVLVPVQVLEGQTLPETLIDFLAPAEVVVLGYHVLPEQTPTEQASLQFEERARAAVDDIAHAFREAGCDVETRVGFTHDRDQTVDRVAADVGATAILLPNPTGDVDRLLVAVRGAIDADRLADLVATLVGEGTQRVTAWGVAPSGSDFDATAAVERVVETLRDRGLAAGRITAETTESARAVADIVDRTDEFDVVVMGESEGTLWSVLFGDEADRVAEGAVAPVLVVRRSSEFDAGADSGSESEPASESASESTSG</sequence>
<feature type="transmembrane region" description="Helical" evidence="7">
    <location>
        <begin position="308"/>
        <end position="329"/>
    </location>
</feature>
<evidence type="ECO:0000256" key="4">
    <source>
        <dbReference type="ARBA" id="ARBA00022989"/>
    </source>
</evidence>
<feature type="transmembrane region" description="Helical" evidence="7">
    <location>
        <begin position="389"/>
        <end position="408"/>
    </location>
</feature>
<keyword evidence="9" id="KW-1185">Reference proteome</keyword>
<evidence type="ECO:0000256" key="1">
    <source>
        <dbReference type="ARBA" id="ARBA00004651"/>
    </source>
</evidence>
<feature type="transmembrane region" description="Helical" evidence="7">
    <location>
        <begin position="115"/>
        <end position="141"/>
    </location>
</feature>
<comment type="subcellular location">
    <subcellularLocation>
        <location evidence="1">Cell membrane</location>
        <topology evidence="1">Multi-pass membrane protein</topology>
    </subcellularLocation>
</comment>
<keyword evidence="5 7" id="KW-0472">Membrane</keyword>
<feature type="transmembrane region" description="Helical" evidence="7">
    <location>
        <begin position="365"/>
        <end position="383"/>
    </location>
</feature>
<dbReference type="PANTHER" id="PTHR42770:SF11">
    <property type="entry name" value="INNER MEMBRANE TRANSPORT PROTEIN YBAT"/>
    <property type="match status" value="1"/>
</dbReference>
<evidence type="ECO:0000313" key="8">
    <source>
        <dbReference type="EMBL" id="RCU46121.1"/>
    </source>
</evidence>